<dbReference type="InterPro" id="IPR036770">
    <property type="entry name" value="Ankyrin_rpt-contain_sf"/>
</dbReference>
<dbReference type="STRING" id="3068.D8TYR1"/>
<dbReference type="PANTHER" id="PTHR12393:SF6">
    <property type="entry name" value="SPHINGOMYELIN PHOSPHODIESTERASE 2"/>
    <property type="match status" value="1"/>
</dbReference>
<dbReference type="OrthoDB" id="63514at2759"/>
<dbReference type="GO" id="GO:0005783">
    <property type="term" value="C:endoplasmic reticulum"/>
    <property type="evidence" value="ECO:0007669"/>
    <property type="project" value="TreeGrafter"/>
</dbReference>
<sequence length="545" mass="58753">MSLMPQPKDCPCIWVPGLLERVAHYAGNDAACTLRVLNKEAAEWLTNFKVVRLSLPTPIYAFRQQWNHPDAFRRYTLQERRKLLELTAASGIIENLKVARANVGLADGLEDMLKAAAAAGQLEMCQLLKEETSSWGLSLPAASRGGHRHVCEWMLAAGCPLSSMSAVEGAARGGHEGLMNWLWEEFLRRGGSTTDSDIENLLIAAAEGFDLAALQRLKQHSLPGEDIEGQQRMVADAITHTTLNRMLAAAAGSATSDWLAKMEWLEAQGGQPTVQASESAAGSPHDALGRLQWLRSRDYPLDESVADAAAAAGNPAALQYLVAQMGIRPTAYGITQAFQSGHLAVLQYLHSVGLLAQYGQAVENAAINGRLAVVCWVVEALGLTPDNTADLLNSAARSGNTRLMTWLHEWGWSWKSRPALENAIKSGCQEAVEWLLGRDCRVPVCGEAYMVAMGCDDMAMVRFLYRLDVPLGPNLLHSGAVAGGDAFFNLATVWRSWYSFVAIEYGGAASLPVQLQCSGSYGSVYGSNYGSNYGGVGSPTPASLV</sequence>
<dbReference type="SUPFAM" id="SSF48403">
    <property type="entry name" value="Ankyrin repeat"/>
    <property type="match status" value="1"/>
</dbReference>
<dbReference type="InParanoid" id="D8TYR1"/>
<dbReference type="KEGG" id="vcn:VOLCADRAFT_105153"/>
<dbReference type="RefSeq" id="XP_002951547.1">
    <property type="nucleotide sequence ID" value="XM_002951501.1"/>
</dbReference>
<dbReference type="GO" id="GO:0030149">
    <property type="term" value="P:sphingolipid catabolic process"/>
    <property type="evidence" value="ECO:0007669"/>
    <property type="project" value="TreeGrafter"/>
</dbReference>
<dbReference type="Proteomes" id="UP000001058">
    <property type="component" value="Unassembled WGS sequence"/>
</dbReference>
<evidence type="ECO:0000313" key="2">
    <source>
        <dbReference type="Proteomes" id="UP000001058"/>
    </source>
</evidence>
<dbReference type="eggNOG" id="ENOG502RYI8">
    <property type="taxonomic scope" value="Eukaryota"/>
</dbReference>
<keyword evidence="2" id="KW-1185">Reference proteome</keyword>
<name>D8TYR1_VOLCA</name>
<dbReference type="AlphaFoldDB" id="D8TYR1"/>
<evidence type="ECO:0008006" key="3">
    <source>
        <dbReference type="Google" id="ProtNLM"/>
    </source>
</evidence>
<evidence type="ECO:0000313" key="1">
    <source>
        <dbReference type="EMBL" id="EFJ47358.1"/>
    </source>
</evidence>
<dbReference type="SUPFAM" id="SSF140860">
    <property type="entry name" value="Pseudo ankyrin repeat-like"/>
    <property type="match status" value="1"/>
</dbReference>
<dbReference type="GO" id="GO:0004620">
    <property type="term" value="F:phospholipase activity"/>
    <property type="evidence" value="ECO:0007669"/>
    <property type="project" value="TreeGrafter"/>
</dbReference>
<proteinExistence type="predicted"/>
<dbReference type="GO" id="GO:0016020">
    <property type="term" value="C:membrane"/>
    <property type="evidence" value="ECO:0007669"/>
    <property type="project" value="TreeGrafter"/>
</dbReference>
<gene>
    <name evidence="1" type="ORF">VOLCADRAFT_105153</name>
</gene>
<organism evidence="2">
    <name type="scientific">Volvox carteri f. nagariensis</name>
    <dbReference type="NCBI Taxonomy" id="3068"/>
    <lineage>
        <taxon>Eukaryota</taxon>
        <taxon>Viridiplantae</taxon>
        <taxon>Chlorophyta</taxon>
        <taxon>core chlorophytes</taxon>
        <taxon>Chlorophyceae</taxon>
        <taxon>CS clade</taxon>
        <taxon>Chlamydomonadales</taxon>
        <taxon>Volvocaceae</taxon>
        <taxon>Volvox</taxon>
    </lineage>
</organism>
<dbReference type="GeneID" id="9615631"/>
<reference evidence="1 2" key="1">
    <citation type="journal article" date="2010" name="Science">
        <title>Genomic analysis of organismal complexity in the multicellular green alga Volvox carteri.</title>
        <authorList>
            <person name="Prochnik S.E."/>
            <person name="Umen J."/>
            <person name="Nedelcu A.M."/>
            <person name="Hallmann A."/>
            <person name="Miller S.M."/>
            <person name="Nishii I."/>
            <person name="Ferris P."/>
            <person name="Kuo A."/>
            <person name="Mitros T."/>
            <person name="Fritz-Laylin L.K."/>
            <person name="Hellsten U."/>
            <person name="Chapman J."/>
            <person name="Simakov O."/>
            <person name="Rensing S.A."/>
            <person name="Terry A."/>
            <person name="Pangilinan J."/>
            <person name="Kapitonov V."/>
            <person name="Jurka J."/>
            <person name="Salamov A."/>
            <person name="Shapiro H."/>
            <person name="Schmutz J."/>
            <person name="Grimwood J."/>
            <person name="Lindquist E."/>
            <person name="Lucas S."/>
            <person name="Grigoriev I.V."/>
            <person name="Schmitt R."/>
            <person name="Kirk D."/>
            <person name="Rokhsar D.S."/>
        </authorList>
    </citation>
    <scope>NUCLEOTIDE SEQUENCE [LARGE SCALE GENOMIC DNA]</scope>
    <source>
        <strain evidence="2">f. Nagariensis / Eve</strain>
    </source>
</reference>
<dbReference type="EMBL" id="GL378345">
    <property type="protein sequence ID" value="EFJ47358.1"/>
    <property type="molecule type" value="Genomic_DNA"/>
</dbReference>
<protein>
    <recommendedName>
        <fullName evidence="3">Ankyrin repeat domain-containing protein</fullName>
    </recommendedName>
</protein>
<dbReference type="GO" id="GO:0071944">
    <property type="term" value="C:cell periphery"/>
    <property type="evidence" value="ECO:0007669"/>
    <property type="project" value="TreeGrafter"/>
</dbReference>
<dbReference type="GO" id="GO:0046513">
    <property type="term" value="P:ceramide biosynthetic process"/>
    <property type="evidence" value="ECO:0007669"/>
    <property type="project" value="TreeGrafter"/>
</dbReference>
<dbReference type="PANTHER" id="PTHR12393">
    <property type="entry name" value="SPHINGOMYELIN PHOSPHODIESTERASE RELATED"/>
    <property type="match status" value="1"/>
</dbReference>
<accession>D8TYR1</accession>
<dbReference type="Gene3D" id="1.25.40.20">
    <property type="entry name" value="Ankyrin repeat-containing domain"/>
    <property type="match status" value="1"/>
</dbReference>